<evidence type="ECO:0000313" key="2">
    <source>
        <dbReference type="EMBL" id="KAF9470631.1"/>
    </source>
</evidence>
<dbReference type="InterPro" id="IPR058913">
    <property type="entry name" value="Integrase_dom_put"/>
</dbReference>
<protein>
    <recommendedName>
        <fullName evidence="1">Integrase core domain-containing protein</fullName>
    </recommendedName>
</protein>
<sequence length="204" mass="23383">LLDAFRMHYYRFESIVSNAMSNSADTAVLQRIGQNLTEYSSLVNQHSVIFEPAEFEQLRSNLSLMLLDVRIRCTHLLEQSHHGRPNVIAVQRSGRPGRPQILFDREFLAWAYNRRSISGLARFLNVGRTTLRNALVTHGIMQPQQQSNERFEIVTSINFGFAEGLIRWKIIIHGFIDGYSRLITGLRASNNNYGDTVLHVFLHA</sequence>
<dbReference type="Pfam" id="PF24764">
    <property type="entry name" value="rva_4"/>
    <property type="match status" value="1"/>
</dbReference>
<evidence type="ECO:0000313" key="3">
    <source>
        <dbReference type="Proteomes" id="UP000807469"/>
    </source>
</evidence>
<proteinExistence type="predicted"/>
<gene>
    <name evidence="2" type="ORF">BDN70DRAFT_763811</name>
</gene>
<feature type="domain" description="Integrase core" evidence="1">
    <location>
        <begin position="165"/>
        <end position="204"/>
    </location>
</feature>
<dbReference type="EMBL" id="MU155901">
    <property type="protein sequence ID" value="KAF9470631.1"/>
    <property type="molecule type" value="Genomic_DNA"/>
</dbReference>
<dbReference type="AlphaFoldDB" id="A0A9P6CL22"/>
<feature type="non-terminal residue" evidence="2">
    <location>
        <position position="204"/>
    </location>
</feature>
<dbReference type="OrthoDB" id="2686689at2759"/>
<dbReference type="Proteomes" id="UP000807469">
    <property type="component" value="Unassembled WGS sequence"/>
</dbReference>
<name>A0A9P6CL22_9AGAR</name>
<keyword evidence="3" id="KW-1185">Reference proteome</keyword>
<accession>A0A9P6CL22</accession>
<organism evidence="2 3">
    <name type="scientific">Pholiota conissans</name>
    <dbReference type="NCBI Taxonomy" id="109636"/>
    <lineage>
        <taxon>Eukaryota</taxon>
        <taxon>Fungi</taxon>
        <taxon>Dikarya</taxon>
        <taxon>Basidiomycota</taxon>
        <taxon>Agaricomycotina</taxon>
        <taxon>Agaricomycetes</taxon>
        <taxon>Agaricomycetidae</taxon>
        <taxon>Agaricales</taxon>
        <taxon>Agaricineae</taxon>
        <taxon>Strophariaceae</taxon>
        <taxon>Pholiota</taxon>
    </lineage>
</organism>
<evidence type="ECO:0000259" key="1">
    <source>
        <dbReference type="Pfam" id="PF24764"/>
    </source>
</evidence>
<feature type="non-terminal residue" evidence="2">
    <location>
        <position position="1"/>
    </location>
</feature>
<reference evidence="2" key="1">
    <citation type="submission" date="2020-11" db="EMBL/GenBank/DDBJ databases">
        <authorList>
            <consortium name="DOE Joint Genome Institute"/>
            <person name="Ahrendt S."/>
            <person name="Riley R."/>
            <person name="Andreopoulos W."/>
            <person name="Labutti K."/>
            <person name="Pangilinan J."/>
            <person name="Ruiz-Duenas F.J."/>
            <person name="Barrasa J.M."/>
            <person name="Sanchez-Garcia M."/>
            <person name="Camarero S."/>
            <person name="Miyauchi S."/>
            <person name="Serrano A."/>
            <person name="Linde D."/>
            <person name="Babiker R."/>
            <person name="Drula E."/>
            <person name="Ayuso-Fernandez I."/>
            <person name="Pacheco R."/>
            <person name="Padilla G."/>
            <person name="Ferreira P."/>
            <person name="Barriuso J."/>
            <person name="Kellner H."/>
            <person name="Castanera R."/>
            <person name="Alfaro M."/>
            <person name="Ramirez L."/>
            <person name="Pisabarro A.G."/>
            <person name="Kuo A."/>
            <person name="Tritt A."/>
            <person name="Lipzen A."/>
            <person name="He G."/>
            <person name="Yan M."/>
            <person name="Ng V."/>
            <person name="Cullen D."/>
            <person name="Martin F."/>
            <person name="Rosso M.-N."/>
            <person name="Henrissat B."/>
            <person name="Hibbett D."/>
            <person name="Martinez A.T."/>
            <person name="Grigoriev I.V."/>
        </authorList>
    </citation>
    <scope>NUCLEOTIDE SEQUENCE</scope>
    <source>
        <strain evidence="2">CIRM-BRFM 674</strain>
    </source>
</reference>
<comment type="caution">
    <text evidence="2">The sequence shown here is derived from an EMBL/GenBank/DDBJ whole genome shotgun (WGS) entry which is preliminary data.</text>
</comment>